<comment type="function">
    <text evidence="5">Could be a nuclease involved in processing of the 5'-end of pre-16S rRNA.</text>
</comment>
<dbReference type="InterPro" id="IPR012337">
    <property type="entry name" value="RNaseH-like_sf"/>
</dbReference>
<dbReference type="CDD" id="cd16964">
    <property type="entry name" value="YqgF"/>
    <property type="match status" value="1"/>
</dbReference>
<evidence type="ECO:0000256" key="3">
    <source>
        <dbReference type="ARBA" id="ARBA00022722"/>
    </source>
</evidence>
<dbReference type="EMBL" id="DXHL01000003">
    <property type="protein sequence ID" value="HIW09928.1"/>
    <property type="molecule type" value="Genomic_DNA"/>
</dbReference>
<dbReference type="SUPFAM" id="SSF53098">
    <property type="entry name" value="Ribonuclease H-like"/>
    <property type="match status" value="1"/>
</dbReference>
<gene>
    <name evidence="7" type="primary">ruvX</name>
    <name evidence="7" type="ORF">H9888_00355</name>
</gene>
<evidence type="ECO:0000313" key="8">
    <source>
        <dbReference type="Proteomes" id="UP000823926"/>
    </source>
</evidence>
<protein>
    <recommendedName>
        <fullName evidence="5">Putative pre-16S rRNA nuclease</fullName>
        <ecNumber evidence="5">3.1.-.-</ecNumber>
    </recommendedName>
</protein>
<dbReference type="PANTHER" id="PTHR33317">
    <property type="entry name" value="POLYNUCLEOTIDYL TRANSFERASE, RIBONUCLEASE H-LIKE SUPERFAMILY PROTEIN"/>
    <property type="match status" value="1"/>
</dbReference>
<keyword evidence="1 5" id="KW-0963">Cytoplasm</keyword>
<sequence length="144" mass="16268">MGRILAIDYGRKRVGLAVTDPLQLIATPLATVAAHEVVEYLQRYVAENEVERFVIGEPRQMNGEPSESQRYITPFVNRLRKVLPEIPVVFYDERFTSVLAHRAIIEGGVKKMTRRTDKGLVDRVSAVIILQSYLESAAVRSERG</sequence>
<evidence type="ECO:0000259" key="6">
    <source>
        <dbReference type="SMART" id="SM00732"/>
    </source>
</evidence>
<comment type="similarity">
    <text evidence="5">Belongs to the YqgF HJR family.</text>
</comment>
<evidence type="ECO:0000256" key="1">
    <source>
        <dbReference type="ARBA" id="ARBA00022490"/>
    </source>
</evidence>
<dbReference type="GO" id="GO:0005829">
    <property type="term" value="C:cytosol"/>
    <property type="evidence" value="ECO:0007669"/>
    <property type="project" value="TreeGrafter"/>
</dbReference>
<dbReference type="EC" id="3.1.-.-" evidence="5"/>
<dbReference type="InterPro" id="IPR037027">
    <property type="entry name" value="YqgF/RNaseH-like_dom_sf"/>
</dbReference>
<keyword evidence="4 5" id="KW-0378">Hydrolase</keyword>
<evidence type="ECO:0000256" key="2">
    <source>
        <dbReference type="ARBA" id="ARBA00022517"/>
    </source>
</evidence>
<feature type="domain" description="YqgF/RNase H-like" evidence="6">
    <location>
        <begin position="2"/>
        <end position="100"/>
    </location>
</feature>
<dbReference type="GO" id="GO:0016788">
    <property type="term" value="F:hydrolase activity, acting on ester bonds"/>
    <property type="evidence" value="ECO:0007669"/>
    <property type="project" value="UniProtKB-UniRule"/>
</dbReference>
<name>A0A9D1QCD4_9BACT</name>
<dbReference type="AlphaFoldDB" id="A0A9D1QCD4"/>
<keyword evidence="3 5" id="KW-0540">Nuclease</keyword>
<dbReference type="Proteomes" id="UP000823926">
    <property type="component" value="Unassembled WGS sequence"/>
</dbReference>
<evidence type="ECO:0000256" key="4">
    <source>
        <dbReference type="ARBA" id="ARBA00022801"/>
    </source>
</evidence>
<dbReference type="SMART" id="SM00732">
    <property type="entry name" value="YqgFc"/>
    <property type="match status" value="1"/>
</dbReference>
<dbReference type="Gene3D" id="3.30.420.140">
    <property type="entry name" value="YqgF/RNase H-like domain"/>
    <property type="match status" value="1"/>
</dbReference>
<proteinExistence type="inferred from homology"/>
<accession>A0A9D1QCD4</accession>
<comment type="caution">
    <text evidence="7">The sequence shown here is derived from an EMBL/GenBank/DDBJ whole genome shotgun (WGS) entry which is preliminary data.</text>
</comment>
<dbReference type="NCBIfam" id="TIGR00250">
    <property type="entry name" value="RNAse_H_YqgF"/>
    <property type="match status" value="1"/>
</dbReference>
<dbReference type="HAMAP" id="MF_00651">
    <property type="entry name" value="Nuclease_YqgF"/>
    <property type="match status" value="1"/>
</dbReference>
<evidence type="ECO:0000256" key="5">
    <source>
        <dbReference type="HAMAP-Rule" id="MF_00651"/>
    </source>
</evidence>
<evidence type="ECO:0000313" key="7">
    <source>
        <dbReference type="EMBL" id="HIW09928.1"/>
    </source>
</evidence>
<reference evidence="7" key="2">
    <citation type="submission" date="2021-04" db="EMBL/GenBank/DDBJ databases">
        <authorList>
            <person name="Gilroy R."/>
        </authorList>
    </citation>
    <scope>NUCLEOTIDE SEQUENCE</scope>
    <source>
        <strain evidence="7">ChiBcec15-1070</strain>
    </source>
</reference>
<dbReference type="GO" id="GO:0000967">
    <property type="term" value="P:rRNA 5'-end processing"/>
    <property type="evidence" value="ECO:0007669"/>
    <property type="project" value="UniProtKB-UniRule"/>
</dbReference>
<dbReference type="InterPro" id="IPR005227">
    <property type="entry name" value="YqgF"/>
</dbReference>
<dbReference type="InterPro" id="IPR006641">
    <property type="entry name" value="YqgF/RNaseH-like_dom"/>
</dbReference>
<dbReference type="Pfam" id="PF03652">
    <property type="entry name" value="RuvX"/>
    <property type="match status" value="1"/>
</dbReference>
<dbReference type="GO" id="GO:0004518">
    <property type="term" value="F:nuclease activity"/>
    <property type="evidence" value="ECO:0007669"/>
    <property type="project" value="UniProtKB-KW"/>
</dbReference>
<dbReference type="PANTHER" id="PTHR33317:SF4">
    <property type="entry name" value="POLYNUCLEOTIDYL TRANSFERASE, RIBONUCLEASE H-LIKE SUPERFAMILY PROTEIN"/>
    <property type="match status" value="1"/>
</dbReference>
<organism evidence="7 8">
    <name type="scientific">Candidatus Rikenella faecigallinarum</name>
    <dbReference type="NCBI Taxonomy" id="2838745"/>
    <lineage>
        <taxon>Bacteria</taxon>
        <taxon>Pseudomonadati</taxon>
        <taxon>Bacteroidota</taxon>
        <taxon>Bacteroidia</taxon>
        <taxon>Bacteroidales</taxon>
        <taxon>Rikenellaceae</taxon>
        <taxon>Rikenella</taxon>
    </lineage>
</organism>
<reference evidence="7" key="1">
    <citation type="journal article" date="2021" name="PeerJ">
        <title>Extensive microbial diversity within the chicken gut microbiome revealed by metagenomics and culture.</title>
        <authorList>
            <person name="Gilroy R."/>
            <person name="Ravi A."/>
            <person name="Getino M."/>
            <person name="Pursley I."/>
            <person name="Horton D.L."/>
            <person name="Alikhan N.F."/>
            <person name="Baker D."/>
            <person name="Gharbi K."/>
            <person name="Hall N."/>
            <person name="Watson M."/>
            <person name="Adriaenssens E.M."/>
            <person name="Foster-Nyarko E."/>
            <person name="Jarju S."/>
            <person name="Secka A."/>
            <person name="Antonio M."/>
            <person name="Oren A."/>
            <person name="Chaudhuri R.R."/>
            <person name="La Ragione R."/>
            <person name="Hildebrand F."/>
            <person name="Pallen M.J."/>
        </authorList>
    </citation>
    <scope>NUCLEOTIDE SEQUENCE</scope>
    <source>
        <strain evidence="7">ChiBcec15-1070</strain>
    </source>
</reference>
<keyword evidence="2 5" id="KW-0690">Ribosome biogenesis</keyword>
<comment type="subcellular location">
    <subcellularLocation>
        <location evidence="5">Cytoplasm</location>
    </subcellularLocation>
</comment>